<gene>
    <name evidence="1" type="ORF">SAMN05444277_110155</name>
</gene>
<dbReference type="AlphaFoldDB" id="A0A1I5Y4A1"/>
<organism evidence="1 2">
    <name type="scientific">Parafilimonas terrae</name>
    <dbReference type="NCBI Taxonomy" id="1465490"/>
    <lineage>
        <taxon>Bacteria</taxon>
        <taxon>Pseudomonadati</taxon>
        <taxon>Bacteroidota</taxon>
        <taxon>Chitinophagia</taxon>
        <taxon>Chitinophagales</taxon>
        <taxon>Chitinophagaceae</taxon>
        <taxon>Parafilimonas</taxon>
    </lineage>
</organism>
<reference evidence="1 2" key="1">
    <citation type="submission" date="2016-10" db="EMBL/GenBank/DDBJ databases">
        <authorList>
            <person name="de Groot N.N."/>
        </authorList>
    </citation>
    <scope>NUCLEOTIDE SEQUENCE [LARGE SCALE GENOMIC DNA]</scope>
    <source>
        <strain evidence="1 2">DSM 28286</strain>
    </source>
</reference>
<dbReference type="Proteomes" id="UP000199031">
    <property type="component" value="Unassembled WGS sequence"/>
</dbReference>
<evidence type="ECO:0000313" key="2">
    <source>
        <dbReference type="Proteomes" id="UP000199031"/>
    </source>
</evidence>
<dbReference type="Pfam" id="PF07609">
    <property type="entry name" value="DUF1572"/>
    <property type="match status" value="1"/>
</dbReference>
<sequence length="176" mass="20103">MNTEEAFLQSSIKKFKAQKSLGDKTFAQLDEKDLFFKPSAESNSIAVIVQHVSGNMLSRWTNFLTEDGEKPWRERDAEFENNLSTKEDVLNAWNKGWACVLATLENLKPEDVIKTITIRNEPHLVVDAIIRQIDHYGSHVGQIVYIGKLIKNENWQSLSIAKNKSKAFNDAMNHKI</sequence>
<dbReference type="InterPro" id="IPR011466">
    <property type="entry name" value="DUF1572"/>
</dbReference>
<keyword evidence="2" id="KW-1185">Reference proteome</keyword>
<dbReference type="SUPFAM" id="SSF109854">
    <property type="entry name" value="DinB/YfiT-like putative metalloenzymes"/>
    <property type="match status" value="1"/>
</dbReference>
<dbReference type="STRING" id="1465490.SAMN05444277_110155"/>
<dbReference type="RefSeq" id="WP_090660722.1">
    <property type="nucleotide sequence ID" value="NZ_FOXQ01000010.1"/>
</dbReference>
<dbReference type="InterPro" id="IPR034660">
    <property type="entry name" value="DinB/YfiT-like"/>
</dbReference>
<name>A0A1I5Y4A1_9BACT</name>
<dbReference type="OrthoDB" id="68731at2"/>
<evidence type="ECO:0008006" key="3">
    <source>
        <dbReference type="Google" id="ProtNLM"/>
    </source>
</evidence>
<protein>
    <recommendedName>
        <fullName evidence="3">DUF1572 domain-containing protein</fullName>
    </recommendedName>
</protein>
<dbReference type="Gene3D" id="1.20.120.450">
    <property type="entry name" value="dinb family like domain"/>
    <property type="match status" value="1"/>
</dbReference>
<accession>A0A1I5Y4A1</accession>
<evidence type="ECO:0000313" key="1">
    <source>
        <dbReference type="EMBL" id="SFQ39043.1"/>
    </source>
</evidence>
<dbReference type="EMBL" id="FOXQ01000010">
    <property type="protein sequence ID" value="SFQ39043.1"/>
    <property type="molecule type" value="Genomic_DNA"/>
</dbReference>
<proteinExistence type="predicted"/>